<comment type="caution">
    <text evidence="2">The sequence shown here is derived from an EMBL/GenBank/DDBJ whole genome shotgun (WGS) entry which is preliminary data.</text>
</comment>
<feature type="transmembrane region" description="Helical" evidence="1">
    <location>
        <begin position="28"/>
        <end position="52"/>
    </location>
</feature>
<keyword evidence="3" id="KW-1185">Reference proteome</keyword>
<dbReference type="Proteomes" id="UP001165653">
    <property type="component" value="Unassembled WGS sequence"/>
</dbReference>
<keyword evidence="1" id="KW-0472">Membrane</keyword>
<reference evidence="2" key="1">
    <citation type="submission" date="2022-10" db="EMBL/GenBank/DDBJ databases">
        <title>Luteolibacter sp. GHJ8, whole genome shotgun sequencing project.</title>
        <authorList>
            <person name="Zhao G."/>
            <person name="Shen L."/>
        </authorList>
    </citation>
    <scope>NUCLEOTIDE SEQUENCE</scope>
    <source>
        <strain evidence="2">GHJ8</strain>
    </source>
</reference>
<gene>
    <name evidence="2" type="ORF">OJ996_03300</name>
</gene>
<keyword evidence="1" id="KW-1133">Transmembrane helix</keyword>
<accession>A0ABT3FYC9</accession>
<protein>
    <submittedName>
        <fullName evidence="2">Uncharacterized protein</fullName>
    </submittedName>
</protein>
<feature type="transmembrane region" description="Helical" evidence="1">
    <location>
        <begin position="95"/>
        <end position="114"/>
    </location>
</feature>
<keyword evidence="1" id="KW-0812">Transmembrane</keyword>
<organism evidence="2 3">
    <name type="scientific">Luteolibacter rhizosphaerae</name>
    <dbReference type="NCBI Taxonomy" id="2989719"/>
    <lineage>
        <taxon>Bacteria</taxon>
        <taxon>Pseudomonadati</taxon>
        <taxon>Verrucomicrobiota</taxon>
        <taxon>Verrucomicrobiia</taxon>
        <taxon>Verrucomicrobiales</taxon>
        <taxon>Verrucomicrobiaceae</taxon>
        <taxon>Luteolibacter</taxon>
    </lineage>
</organism>
<dbReference type="RefSeq" id="WP_264511130.1">
    <property type="nucleotide sequence ID" value="NZ_JAPDDR010000002.1"/>
</dbReference>
<sequence>MPSGDDEAKWSFDEQADYARSGASRTELTAAGTVVAIWVGISFHTSGLGYAIRTLAFHLLPLACIWKPEILGKAGLRFDPFVKMDQATPERVVRLAGWAWLFLPLLVMVTAKLIRWSAW</sequence>
<evidence type="ECO:0000313" key="3">
    <source>
        <dbReference type="Proteomes" id="UP001165653"/>
    </source>
</evidence>
<name>A0ABT3FYC9_9BACT</name>
<evidence type="ECO:0000313" key="2">
    <source>
        <dbReference type="EMBL" id="MCW1912585.1"/>
    </source>
</evidence>
<dbReference type="EMBL" id="JAPDDR010000002">
    <property type="protein sequence ID" value="MCW1912585.1"/>
    <property type="molecule type" value="Genomic_DNA"/>
</dbReference>
<proteinExistence type="predicted"/>
<evidence type="ECO:0000256" key="1">
    <source>
        <dbReference type="SAM" id="Phobius"/>
    </source>
</evidence>